<evidence type="ECO:0000313" key="1">
    <source>
        <dbReference type="EMBL" id="SVC36479.1"/>
    </source>
</evidence>
<accession>A0A382LIG6</accession>
<proteinExistence type="predicted"/>
<gene>
    <name evidence="1" type="ORF">METZ01_LOCUS289333</name>
</gene>
<organism evidence="1">
    <name type="scientific">marine metagenome</name>
    <dbReference type="NCBI Taxonomy" id="408172"/>
    <lineage>
        <taxon>unclassified sequences</taxon>
        <taxon>metagenomes</taxon>
        <taxon>ecological metagenomes</taxon>
    </lineage>
</organism>
<reference evidence="1" key="1">
    <citation type="submission" date="2018-05" db="EMBL/GenBank/DDBJ databases">
        <authorList>
            <person name="Lanie J.A."/>
            <person name="Ng W.-L."/>
            <person name="Kazmierczak K.M."/>
            <person name="Andrzejewski T.M."/>
            <person name="Davidsen T.M."/>
            <person name="Wayne K.J."/>
            <person name="Tettelin H."/>
            <person name="Glass J.I."/>
            <person name="Rusch D."/>
            <person name="Podicherti R."/>
            <person name="Tsui H.-C.T."/>
            <person name="Winkler M.E."/>
        </authorList>
    </citation>
    <scope>NUCLEOTIDE SEQUENCE</scope>
</reference>
<sequence length="27" mass="3138">MEAVSLQEDIEKFCARCKTLVPIDNFH</sequence>
<name>A0A382LIG6_9ZZZZ</name>
<dbReference type="EMBL" id="UINC01087257">
    <property type="protein sequence ID" value="SVC36479.1"/>
    <property type="molecule type" value="Genomic_DNA"/>
</dbReference>
<dbReference type="AlphaFoldDB" id="A0A382LIG6"/>
<protein>
    <submittedName>
        <fullName evidence="1">Uncharacterized protein</fullName>
    </submittedName>
</protein>
<feature type="non-terminal residue" evidence="1">
    <location>
        <position position="27"/>
    </location>
</feature>